<sequence>MASTLRLNGKVAIITGGASGIGEATARLFASHGAIVVIADIQDSVGISVANSISPPGHCTYLHCDVRDELQVAAAVDQTIQTHSRLDIMFSNAGILGPLTSILDLNMSDLDNLLAIHVRGMAAAIKHAGRAMVAAGIRGSIICTASVAAAVGGFAPVAYTIAKHGVLGLVKAAAGELGEKGVRVNCVSPFGVATPLTCGFGMMTAELVEKLTCEAAVLKGAVLRAADIAAAALFLASDDSAFVSGQNIVVDGAVSVSNGLFSKTAKVVMGEVMPTIHHDF</sequence>
<dbReference type="InterPro" id="IPR002347">
    <property type="entry name" value="SDR_fam"/>
</dbReference>
<dbReference type="Proteomes" id="UP001552299">
    <property type="component" value="Unassembled WGS sequence"/>
</dbReference>
<keyword evidence="7" id="KW-1185">Reference proteome</keyword>
<comment type="catalytic activity">
    <reaction evidence="2">
        <text>(10bS,4aR)-noroxomaritidine + NADPH + H(+) = (10bS,4aR)-oxomaritidine + NADP(+)</text>
        <dbReference type="Rhea" id="RHEA:63200"/>
        <dbReference type="ChEBI" id="CHEBI:15378"/>
        <dbReference type="ChEBI" id="CHEBI:57783"/>
        <dbReference type="ChEBI" id="CHEBI:58349"/>
        <dbReference type="ChEBI" id="CHEBI:133996"/>
        <dbReference type="ChEBI" id="CHEBI:146209"/>
    </reaction>
    <physiologicalReaction direction="left-to-right" evidence="2">
        <dbReference type="Rhea" id="RHEA:63201"/>
    </physiologicalReaction>
</comment>
<gene>
    <name evidence="6" type="ORF">M5K25_027571</name>
</gene>
<evidence type="ECO:0000256" key="3">
    <source>
        <dbReference type="ARBA" id="ARBA00052456"/>
    </source>
</evidence>
<evidence type="ECO:0000256" key="2">
    <source>
        <dbReference type="ARBA" id="ARBA00050958"/>
    </source>
</evidence>
<comment type="similarity">
    <text evidence="1">Belongs to the short-chain dehydrogenases/reductases (SDR) family. SDR65C subfamily.</text>
</comment>
<dbReference type="InterPro" id="IPR036291">
    <property type="entry name" value="NAD(P)-bd_dom_sf"/>
</dbReference>
<reference evidence="6 7" key="1">
    <citation type="journal article" date="2024" name="Plant Biotechnol. J.">
        <title>Dendrobium thyrsiflorum genome and its molecular insights into genes involved in important horticultural traits.</title>
        <authorList>
            <person name="Chen B."/>
            <person name="Wang J.Y."/>
            <person name="Zheng P.J."/>
            <person name="Li K.L."/>
            <person name="Liang Y.M."/>
            <person name="Chen X.F."/>
            <person name="Zhang C."/>
            <person name="Zhao X."/>
            <person name="He X."/>
            <person name="Zhang G.Q."/>
            <person name="Liu Z.J."/>
            <person name="Xu Q."/>
        </authorList>
    </citation>
    <scope>NUCLEOTIDE SEQUENCE [LARGE SCALE GENOMIC DNA]</scope>
    <source>
        <strain evidence="6">GZMU011</strain>
    </source>
</reference>
<dbReference type="Gene3D" id="3.40.50.720">
    <property type="entry name" value="NAD(P)-binding Rossmann-like Domain"/>
    <property type="match status" value="1"/>
</dbReference>
<evidence type="ECO:0000256" key="4">
    <source>
        <dbReference type="ARBA" id="ARBA00055943"/>
    </source>
</evidence>
<dbReference type="AlphaFoldDB" id="A0ABD0TU52"/>
<dbReference type="EMBL" id="JANQDX010000020">
    <property type="protein sequence ID" value="KAL0903211.1"/>
    <property type="molecule type" value="Genomic_DNA"/>
</dbReference>
<dbReference type="PANTHER" id="PTHR42820">
    <property type="entry name" value="SHORT-CHAIN DEHYDROGENASE REDUCTASE"/>
    <property type="match status" value="1"/>
</dbReference>
<evidence type="ECO:0000256" key="5">
    <source>
        <dbReference type="ARBA" id="ARBA00069361"/>
    </source>
</evidence>
<accession>A0ABD0TU52</accession>
<dbReference type="PANTHER" id="PTHR42820:SF16">
    <property type="entry name" value="SHORT-CHAIN DEHYDROGENASE REDUCTASE 3B"/>
    <property type="match status" value="1"/>
</dbReference>
<organism evidence="6 7">
    <name type="scientific">Dendrobium thyrsiflorum</name>
    <name type="common">Pinecone-like raceme dendrobium</name>
    <name type="synonym">Orchid</name>
    <dbReference type="NCBI Taxonomy" id="117978"/>
    <lineage>
        <taxon>Eukaryota</taxon>
        <taxon>Viridiplantae</taxon>
        <taxon>Streptophyta</taxon>
        <taxon>Embryophyta</taxon>
        <taxon>Tracheophyta</taxon>
        <taxon>Spermatophyta</taxon>
        <taxon>Magnoliopsida</taxon>
        <taxon>Liliopsida</taxon>
        <taxon>Asparagales</taxon>
        <taxon>Orchidaceae</taxon>
        <taxon>Epidendroideae</taxon>
        <taxon>Malaxideae</taxon>
        <taxon>Dendrobiinae</taxon>
        <taxon>Dendrobium</taxon>
    </lineage>
</organism>
<evidence type="ECO:0000313" key="7">
    <source>
        <dbReference type="Proteomes" id="UP001552299"/>
    </source>
</evidence>
<proteinExistence type="inferred from homology"/>
<comment type="caution">
    <text evidence="6">The sequence shown here is derived from an EMBL/GenBank/DDBJ whole genome shotgun (WGS) entry which is preliminary data.</text>
</comment>
<dbReference type="PRINTS" id="PR00080">
    <property type="entry name" value="SDRFAMILY"/>
</dbReference>
<dbReference type="FunFam" id="3.40.50.720:FF:000084">
    <property type="entry name" value="Short-chain dehydrogenase reductase"/>
    <property type="match status" value="1"/>
</dbReference>
<comment type="function">
    <text evidence="4">In the Amaryllidaceae alkaloids biosynthesic pathway, catalyzes the conversion of noroxomaritidine to oxomaritidine, a precursor of haemanthamine- and crinamine-type alkaloids, promising anticancer agents. Can also, to some extent, catalyze the condensation of 3,4-dihydroxybenzaldehyde (3,4-DHBA) and tyramine to produce norbelladine, and of isovanillin and tyramine to produce 4'-O-methylnorbelladine.</text>
</comment>
<name>A0ABD0TU52_DENTH</name>
<dbReference type="Pfam" id="PF13561">
    <property type="entry name" value="adh_short_C2"/>
    <property type="match status" value="1"/>
</dbReference>
<dbReference type="SUPFAM" id="SSF51735">
    <property type="entry name" value="NAD(P)-binding Rossmann-fold domains"/>
    <property type="match status" value="1"/>
</dbReference>
<dbReference type="PRINTS" id="PR00081">
    <property type="entry name" value="GDHRDH"/>
</dbReference>
<evidence type="ECO:0000313" key="6">
    <source>
        <dbReference type="EMBL" id="KAL0903211.1"/>
    </source>
</evidence>
<comment type="catalytic activity">
    <reaction evidence="3">
        <text>(10bR,4aS)-noroxomaritidine + NADPH + H(+) = (10bR,4aS)-oxomaritidine + NADP(+)</text>
        <dbReference type="Rhea" id="RHEA:63196"/>
        <dbReference type="ChEBI" id="CHEBI:15378"/>
        <dbReference type="ChEBI" id="CHEBI:57783"/>
        <dbReference type="ChEBI" id="CHEBI:58349"/>
        <dbReference type="ChEBI" id="CHEBI:133995"/>
        <dbReference type="ChEBI" id="CHEBI:146208"/>
    </reaction>
    <physiologicalReaction direction="left-to-right" evidence="3">
        <dbReference type="Rhea" id="RHEA:63197"/>
    </physiologicalReaction>
</comment>
<evidence type="ECO:0000256" key="1">
    <source>
        <dbReference type="ARBA" id="ARBA00025714"/>
    </source>
</evidence>
<protein>
    <recommendedName>
        <fullName evidence="5">Noroxomaritidine/norcraugsodine reductase</fullName>
    </recommendedName>
</protein>